<dbReference type="GO" id="GO:0005884">
    <property type="term" value="C:actin filament"/>
    <property type="evidence" value="ECO:0007669"/>
    <property type="project" value="TreeGrafter"/>
</dbReference>
<feature type="domain" description="Ras-associating" evidence="30">
    <location>
        <begin position="26"/>
        <end position="124"/>
    </location>
</feature>
<evidence type="ECO:0000256" key="23">
    <source>
        <dbReference type="ARBA" id="ARBA00023175"/>
    </source>
</evidence>
<feature type="compositionally biased region" description="Polar residues" evidence="27">
    <location>
        <begin position="1337"/>
        <end position="1348"/>
    </location>
</feature>
<feature type="compositionally biased region" description="Polar residues" evidence="27">
    <location>
        <begin position="1410"/>
        <end position="1427"/>
    </location>
</feature>
<dbReference type="InterPro" id="IPR000048">
    <property type="entry name" value="IQ_motif_EF-hand-BS"/>
</dbReference>
<keyword evidence="15" id="KW-0862">Zinc</keyword>
<dbReference type="Gene3D" id="1.20.120.720">
    <property type="entry name" value="Myosin VI head, motor domain, U50 subdomain"/>
    <property type="match status" value="1"/>
</dbReference>
<evidence type="ECO:0000256" key="14">
    <source>
        <dbReference type="ARBA" id="ARBA00022824"/>
    </source>
</evidence>
<keyword evidence="17" id="KW-0931">ER-Golgi transport</keyword>
<evidence type="ECO:0000256" key="27">
    <source>
        <dbReference type="SAM" id="MobiDB-lite"/>
    </source>
</evidence>
<name>A0A835NEQ8_9PASS</name>
<feature type="compositionally biased region" description="Pro residues" evidence="27">
    <location>
        <begin position="2275"/>
        <end position="2285"/>
    </location>
</feature>
<dbReference type="InterPro" id="IPR000159">
    <property type="entry name" value="RA_dom"/>
</dbReference>
<dbReference type="Pfam" id="PF09753">
    <property type="entry name" value="Use1"/>
    <property type="match status" value="1"/>
</dbReference>
<keyword evidence="8" id="KW-0963">Cytoplasm</keyword>
<evidence type="ECO:0000256" key="8">
    <source>
        <dbReference type="ARBA" id="ARBA00022490"/>
    </source>
</evidence>
<dbReference type="SUPFAM" id="SSF48350">
    <property type="entry name" value="GTPase activation domain, GAP"/>
    <property type="match status" value="1"/>
</dbReference>
<feature type="region of interest" description="Disordered" evidence="27">
    <location>
        <begin position="2271"/>
        <end position="2294"/>
    </location>
</feature>
<dbReference type="SMART" id="SM00109">
    <property type="entry name" value="C1"/>
    <property type="match status" value="1"/>
</dbReference>
<sequence length="2893" mass="327103">FVFVKSEKHFGYNGHCTLSRVCQAKAAYNLHIYPQLSTESAPCCKVTATKDSTSSDVIKDVINILNLDVSKHYVLVEVKESGGEEWVLDINDSPVHRVLLWPRRAQDEHPQQDGYYFLLQERNTDGSIKYLQMQLLSKERDARRLVERGFLPWHQEDFDDLCNLPNLTETTLLENLKCRFLKHRIYTYAGSILIAINPFKFLPIYNPKYVKMYENHQLGKLEPHIFAIADVAYHTMLKKHVNQCIVISGESGSGKTQSTNFLIHCLTALSQKGYASGVERTILGAGPVLEAFGNAKTAHNNNSSRFGKFIQVNYLENGIVRGAVVEKYLLEKSRLVSQEKDERNYHVFYYLLLGVNEEERKEFHLKQPEDYFYLNQHNLKIEDGEDLRHEFERLKQAMEMVGFLSATKKQIFSILSAILYLGNVTYKKKATGRDEGLDVGPPEVLDILSQLLKVKREILVEVLTKRKTVTANDKLILPYSLNEAITARDSMAKSLYSALFDWIVLRINHALLNKKDMEESVTCLSIGVLDIFGFEDFETNSFEQFCINYANEQLQYYFNQHIFKLEQEEYKSEGITWHNIDYTDNVACIHLISKKPTGLFYLLDEESNFPHATNQTLLAKFKQQHEENKFFVGTPVMEPAFIIRHFAGKVKYQIKDFREKNMDYMRPDIVALLRSSDSAFVRELIGMDPVAVFRWAVLRAAIRAMAVFAQAGRERAQKTAGVVRQGPRVPLGELQRSNTPVEKVYRDMHDQIIASIKGLPWQGDDPCELLRSLSQLQHRSHLLKSKGVKQKQIIPKNLLDSKSLKLIMSMTLHDRTTKSLLHLHKKKKPPSISAQFQASLNKLLETLGRAEPFFIRCIRSNAEKKEMLFDESLVLQQLRYTGMLETVRIRRSGYSAKYTFQEFIDQFQVLLPKNAKASKEDICVYLNKLKLNENYYQIGKTKVFMKEAERQILQDTLHKEVIRKIILLQSWLRMVLERRRFLRLRQAAVVLQACWRSRCVRMALQRNSAATEIQAAWRRHRQRKRFLQLRTRVCLLQALLRGHLQRKRYQKMVLEKQKAEEKQREMQENEDKEDDTSKDEQSEPATDELPVKHESEPDQDVEDEDQAQNEQAENLSSSEKATLPQKHTMEGSEKVTNSREKRESRRQRGLEHNDLQNKHVLLSFEGPSVLCHEEQTVSEETLETAPEPEKSTAQEDNVLQGSSEGEKSPSEEKTPSDIPPSNEIKESGSVPEEPPKSEAEDTAADRTKAQGNQNNQIKGSQSFTCPERPKDLALNVCNTLSATGSFRGPADCWADKNRQQRATKELDSPTSAIQRYVDDPEKLKYKREKWKGKRQSDAGQNDVLSQSLDGRIRVDKSPQGQLEKKGSSASLSDLSTLAQTVAMNQQSPDPIEEEKGNKKYPVQKKPSDHFPTSDSAVPVQPASQQGDAKSAFKSPLRRLLGKKPDKKIAKESSDVIEEGDGLSLVSCVLFTDTGGTQKVSEGSSGQPGRSQAGKESSKAKKNRTIKISKISSVSQNWRASMVREIANANELKHLDEFLLNKINDLRSQKSGVECLFFEATEKFRGNIKTMYSAPNGQIHVGYKDLVENYQLLVTNLAKKREEKEVKLVLNLFLSLLDEFIRGYTKKEESEQPKQTKAQKKKRKQDRAIEEHNGHVFTNYQVSIRQSCEHCSSYIWPMEKACLCSVCKLTCHKKCMSKIQSSCTSCGKKGEQDAEPRHFGVCVSALTSDRNSVPVVMEKLLEYVEMHGLYTEGIYRKSGSANRMKELKQLLQEDPNSVKLENYPIHTITGILKQWLRELPDPLMTSAQYNDFLRAVELPEKQEQLHAIYSVLEQLPQANHNTLERLIFHLVKVALIEDVNRMSPNALAIVFAPCLLRCPDTSDPLTSMKDVSKTTMCVEMLIKEQIRKYKIKMEEINQLEAAESFAFRRLSLLRQNTSKSSQVKGNDSGTSELDSVHEEEDVSEANNREKEILIDRIQSIKEEKEDITYRLPELDQRGSDEENVDSETSASTESLLEDKPGRMDTEAIIGLHCCAQSSSVPAKDICKVPSLPQTSSNSSSASLASRRRYSLTLSKIKVPRRTPVMPTANIKLPPGLFKCTESQDKVLAKEECQMVQRREQPARRTDSIQSVYIAQGSALAHAQELGDEYEPTAKLKRRFSDPYSHIPCVEKTGKREALTRLQCHRENFGAPGAKTEPPCWVCCAEPPPLTAAVPRPLTALRHVGLREELSSLIAAATALPQRLRTAAASVPVRGHCIRGKFSGFLNKPGRSRPAWRFPPLPAPRPKMAPGSEASSGATMAATRLELNLMRLLSRCEALAAERRDPEEWRLEKVRPPLPSAPQHRVRPSLTETGSAVYVAALEDMLRELKKQASKPAPELLNEYSRKVDFLKGLLEAEKLSSSTEKALANQLLAPGRTPTTAKERTPATKTVHLQTKARCTGQMRRELLGTDPLATDACDSMGIYNMLNAFLIFPDSEELNIRKRKGLTSDEKQSAVELDAVLQHHQDMQEKLAEEMLSLARSLKNNTLAAQNVIKQDNQTLSHSLRMADQNFEKLKDESDRLEQHAKKSVNWLLWIMLIVLPAGQWESSTGVRTVTVNVLKEDIGLSEAHLGSPPCAGSGGFPEESFPHLFTWSLLPTGYLISVLYIHSCRCRKRILLFRCLPGSDSENQQIYYRTGVAFCAVFTSLLCVQTFSPLIVVLMPLHEGNTMTLPPWNCTHSAAGGTDLTCANMLVLEDEGERKCSGVSRGGGEGQQVTLAVLWTGTKPWGVPGLAADPNSPRTGGGGGRAVCHNWVLGNIQLCIEHIPKHQALWQSCALLCTNLAFQCRALLLEAECDAGVVFVEECSLLLPTQRIHCLSNPCTQRLGCCLCFSRVHLAIGVIQHHYEDGSWCYLE</sequence>
<feature type="domain" description="Rho-GAP" evidence="31">
    <location>
        <begin position="1723"/>
        <end position="1908"/>
    </location>
</feature>
<dbReference type="SUPFAM" id="SSF54236">
    <property type="entry name" value="Ubiquitin-like"/>
    <property type="match status" value="1"/>
</dbReference>
<evidence type="ECO:0000256" key="1">
    <source>
        <dbReference type="ARBA" id="ARBA00004163"/>
    </source>
</evidence>
<keyword evidence="25" id="KW-0009">Actin-binding</keyword>
<dbReference type="Pfam" id="PF00620">
    <property type="entry name" value="RhoGAP"/>
    <property type="match status" value="1"/>
</dbReference>
<dbReference type="Pfam" id="PF00612">
    <property type="entry name" value="IQ"/>
    <property type="match status" value="3"/>
</dbReference>
<dbReference type="SUPFAM" id="SSF57889">
    <property type="entry name" value="Cysteine-rich domain"/>
    <property type="match status" value="1"/>
</dbReference>
<feature type="region of interest" description="Disordered" evidence="27">
    <location>
        <begin position="1298"/>
        <end position="1438"/>
    </location>
</feature>
<dbReference type="PROSITE" id="PS51456">
    <property type="entry name" value="MYOSIN_MOTOR"/>
    <property type="match status" value="1"/>
</dbReference>
<feature type="compositionally biased region" description="Basic and acidic residues" evidence="27">
    <location>
        <begin position="1204"/>
        <end position="1215"/>
    </location>
</feature>
<accession>A0A835NEQ8</accession>
<dbReference type="PROSITE" id="PS50238">
    <property type="entry name" value="RHOGAP"/>
    <property type="match status" value="1"/>
</dbReference>
<evidence type="ECO:0000259" key="31">
    <source>
        <dbReference type="PROSITE" id="PS50238"/>
    </source>
</evidence>
<keyword evidence="16 25" id="KW-0067">ATP-binding</keyword>
<keyword evidence="14" id="KW-0256">Endoplasmic reticulum</keyword>
<dbReference type="PROSITE" id="PS50200">
    <property type="entry name" value="RA"/>
    <property type="match status" value="1"/>
</dbReference>
<evidence type="ECO:0000256" key="10">
    <source>
        <dbReference type="ARBA" id="ARBA00022723"/>
    </source>
</evidence>
<proteinExistence type="inferred from homology"/>
<evidence type="ECO:0000256" key="19">
    <source>
        <dbReference type="ARBA" id="ARBA00022989"/>
    </source>
</evidence>
<evidence type="ECO:0000256" key="9">
    <source>
        <dbReference type="ARBA" id="ARBA00022692"/>
    </source>
</evidence>
<keyword evidence="11" id="KW-0677">Repeat</keyword>
<dbReference type="InterPro" id="IPR002219">
    <property type="entry name" value="PKC_DAG/PE"/>
</dbReference>
<dbReference type="InterPro" id="IPR008936">
    <property type="entry name" value="Rho_GTPase_activation_prot"/>
</dbReference>
<dbReference type="CDD" id="cd01385">
    <property type="entry name" value="MYSc_Myo9"/>
    <property type="match status" value="1"/>
</dbReference>
<keyword evidence="18" id="KW-0653">Protein transport</keyword>
<keyword evidence="13" id="KW-0863">Zinc-finger</keyword>
<evidence type="ECO:0000259" key="30">
    <source>
        <dbReference type="PROSITE" id="PS50200"/>
    </source>
</evidence>
<dbReference type="Gene3D" id="3.40.850.10">
    <property type="entry name" value="Kinesin motor domain"/>
    <property type="match status" value="2"/>
</dbReference>
<evidence type="ECO:0000256" key="7">
    <source>
        <dbReference type="ARBA" id="ARBA00022468"/>
    </source>
</evidence>
<evidence type="ECO:0000256" key="13">
    <source>
        <dbReference type="ARBA" id="ARBA00022771"/>
    </source>
</evidence>
<dbReference type="GO" id="GO:0001726">
    <property type="term" value="C:ruffle"/>
    <property type="evidence" value="ECO:0007669"/>
    <property type="project" value="TreeGrafter"/>
</dbReference>
<dbReference type="InterPro" id="IPR019150">
    <property type="entry name" value="Vesicle_transport_protein_Use1"/>
</dbReference>
<dbReference type="SMART" id="SM00015">
    <property type="entry name" value="IQ"/>
    <property type="match status" value="4"/>
</dbReference>
<dbReference type="InterPro" id="IPR036961">
    <property type="entry name" value="Kinesin_motor_dom_sf"/>
</dbReference>
<comment type="caution">
    <text evidence="33">The sequence shown here is derived from an EMBL/GenBank/DDBJ whole genome shotgun (WGS) entry which is preliminary data.</text>
</comment>
<dbReference type="SMART" id="SM00324">
    <property type="entry name" value="RhoGAP"/>
    <property type="match status" value="1"/>
</dbReference>
<keyword evidence="23 25" id="KW-0505">Motor protein</keyword>
<dbReference type="GO" id="GO:0051015">
    <property type="term" value="F:actin filament binding"/>
    <property type="evidence" value="ECO:0007669"/>
    <property type="project" value="TreeGrafter"/>
</dbReference>
<dbReference type="InterPro" id="IPR029071">
    <property type="entry name" value="Ubiquitin-like_domsf"/>
</dbReference>
<evidence type="ECO:0000256" key="24">
    <source>
        <dbReference type="ARBA" id="ARBA00032711"/>
    </source>
</evidence>
<dbReference type="InterPro" id="IPR001609">
    <property type="entry name" value="Myosin_head_motor_dom-like"/>
</dbReference>
<feature type="region of interest" description="Disordered" evidence="27">
    <location>
        <begin position="1937"/>
        <end position="1966"/>
    </location>
</feature>
<dbReference type="SMART" id="SM00242">
    <property type="entry name" value="MYSc"/>
    <property type="match status" value="1"/>
</dbReference>
<evidence type="ECO:0000256" key="15">
    <source>
        <dbReference type="ARBA" id="ARBA00022833"/>
    </source>
</evidence>
<reference evidence="34 35" key="2">
    <citation type="journal article" date="2021" name="J. Hered.">
        <title>Feather Gene Expression Elucidates the Developmental Basis of Plumage Iridescence in African Starlings.</title>
        <authorList>
            <person name="Rubenstein D.R."/>
            <person name="Corvelo A."/>
            <person name="MacManes M.D."/>
            <person name="Maia R."/>
            <person name="Narzisi G."/>
            <person name="Rousaki A."/>
            <person name="Vandenabeele P."/>
            <person name="Shawkey M.D."/>
            <person name="Solomon J."/>
        </authorList>
    </citation>
    <scope>NUCLEOTIDE SEQUENCE [LARGE SCALE GENOMIC DNA]</scope>
    <source>
        <strain evidence="34">SS15</strain>
    </source>
</reference>
<dbReference type="OrthoDB" id="312459at2759"/>
<evidence type="ECO:0000256" key="17">
    <source>
        <dbReference type="ARBA" id="ARBA00022892"/>
    </source>
</evidence>
<dbReference type="EMBL" id="JADDUC010000406">
    <property type="protein sequence ID" value="KAG0113721.1"/>
    <property type="molecule type" value="Genomic_DNA"/>
</dbReference>
<feature type="compositionally biased region" description="Basic and acidic residues" evidence="27">
    <location>
        <begin position="1127"/>
        <end position="1157"/>
    </location>
</feature>
<keyword evidence="10" id="KW-0479">Metal-binding</keyword>
<dbReference type="GO" id="GO:0015031">
    <property type="term" value="P:protein transport"/>
    <property type="evidence" value="ECO:0007669"/>
    <property type="project" value="UniProtKB-KW"/>
</dbReference>
<comment type="similarity">
    <text evidence="4 25">Belongs to the TRAFAC class myosin-kinesin ATPase superfamily. Myosin family.</text>
</comment>
<dbReference type="FunFam" id="3.40.850.10:FF:000013">
    <property type="entry name" value="unconventional myosin-IXa isoform X1"/>
    <property type="match status" value="1"/>
</dbReference>
<feature type="region of interest" description="Actin-binding" evidence="25">
    <location>
        <begin position="840"/>
        <end position="862"/>
    </location>
</feature>
<dbReference type="CDD" id="cd20884">
    <property type="entry name" value="C1_Myosin-IXb"/>
    <property type="match status" value="1"/>
</dbReference>
<feature type="compositionally biased region" description="Acidic residues" evidence="27">
    <location>
        <begin position="1097"/>
        <end position="1107"/>
    </location>
</feature>
<feature type="region of interest" description="Disordered" evidence="27">
    <location>
        <begin position="1627"/>
        <end position="1647"/>
    </location>
</feature>
<feature type="non-terminal residue" evidence="33">
    <location>
        <position position="1"/>
    </location>
</feature>
<dbReference type="Gene3D" id="1.10.555.10">
    <property type="entry name" value="Rho GTPase activation protein"/>
    <property type="match status" value="1"/>
</dbReference>
<evidence type="ECO:0000256" key="5">
    <source>
        <dbReference type="ARBA" id="ARBA00015843"/>
    </source>
</evidence>
<keyword evidence="6" id="KW-0813">Transport</keyword>
<evidence type="ECO:0000313" key="33">
    <source>
        <dbReference type="EMBL" id="KAG0113721.1"/>
    </source>
</evidence>
<keyword evidence="20 26" id="KW-0175">Coiled coil</keyword>
<reference evidence="33" key="1">
    <citation type="submission" date="2020-10" db="EMBL/GenBank/DDBJ databases">
        <title>Feather gene expression reveals the developmental basis of iridescence in African starlings.</title>
        <authorList>
            <person name="Rubenstein D.R."/>
        </authorList>
    </citation>
    <scope>NUCLEOTIDE SEQUENCE</scope>
    <source>
        <strain evidence="33">SS15</strain>
        <tissue evidence="33">Liver</tissue>
    </source>
</reference>
<keyword evidence="21 25" id="KW-0518">Myosin</keyword>
<dbReference type="FunFam" id="1.20.120.720:FF:000003">
    <property type="entry name" value="Putative unconventional myosin-IXa"/>
    <property type="match status" value="1"/>
</dbReference>
<dbReference type="SUPFAM" id="SSF52540">
    <property type="entry name" value="P-loop containing nucleoside triphosphate hydrolases"/>
    <property type="match status" value="2"/>
</dbReference>
<dbReference type="FunFam" id="3.40.850.10:FF:000008">
    <property type="entry name" value="Putative unconventional myosin-IXa"/>
    <property type="match status" value="1"/>
</dbReference>
<dbReference type="GO" id="GO:0008270">
    <property type="term" value="F:zinc ion binding"/>
    <property type="evidence" value="ECO:0007669"/>
    <property type="project" value="UniProtKB-KW"/>
</dbReference>
<dbReference type="GO" id="GO:0005524">
    <property type="term" value="F:ATP binding"/>
    <property type="evidence" value="ECO:0007669"/>
    <property type="project" value="UniProtKB-UniRule"/>
</dbReference>
<feature type="compositionally biased region" description="Low complexity" evidence="27">
    <location>
        <begin position="1367"/>
        <end position="1378"/>
    </location>
</feature>
<organism evidence="33">
    <name type="scientific">Lamprotornis superbus</name>
    <dbReference type="NCBI Taxonomy" id="245042"/>
    <lineage>
        <taxon>Eukaryota</taxon>
        <taxon>Metazoa</taxon>
        <taxon>Chordata</taxon>
        <taxon>Craniata</taxon>
        <taxon>Vertebrata</taxon>
        <taxon>Euteleostomi</taxon>
        <taxon>Archelosauria</taxon>
        <taxon>Archosauria</taxon>
        <taxon>Dinosauria</taxon>
        <taxon>Saurischia</taxon>
        <taxon>Theropoda</taxon>
        <taxon>Coelurosauria</taxon>
        <taxon>Aves</taxon>
        <taxon>Neognathae</taxon>
        <taxon>Neoaves</taxon>
        <taxon>Telluraves</taxon>
        <taxon>Australaves</taxon>
        <taxon>Passeriformes</taxon>
        <taxon>Sturnidae</taxon>
        <taxon>Lamprotornis</taxon>
    </lineage>
</organism>
<keyword evidence="12 25" id="KW-0547">Nucleotide-binding</keyword>
<evidence type="ECO:0000256" key="28">
    <source>
        <dbReference type="SAM" id="Phobius"/>
    </source>
</evidence>
<dbReference type="PROSITE" id="PS50081">
    <property type="entry name" value="ZF_DAG_PE_2"/>
    <property type="match status" value="1"/>
</dbReference>
<feature type="compositionally biased region" description="Basic and acidic residues" evidence="27">
    <location>
        <begin position="1055"/>
        <end position="1069"/>
    </location>
</feature>
<evidence type="ECO:0000256" key="3">
    <source>
        <dbReference type="ARBA" id="ARBA00007891"/>
    </source>
</evidence>
<evidence type="ECO:0000256" key="25">
    <source>
        <dbReference type="PROSITE-ProRule" id="PRU00782"/>
    </source>
</evidence>
<dbReference type="InterPro" id="IPR027417">
    <property type="entry name" value="P-loop_NTPase"/>
</dbReference>
<feature type="domain" description="Phorbol-ester/DAG-type" evidence="29">
    <location>
        <begin position="1653"/>
        <end position="1702"/>
    </location>
</feature>
<dbReference type="Gene3D" id="1.20.5.190">
    <property type="match status" value="2"/>
</dbReference>
<dbReference type="CDD" id="cd17217">
    <property type="entry name" value="RA_Myosin-IXb"/>
    <property type="match status" value="1"/>
</dbReference>
<keyword evidence="9 28" id="KW-0812">Transmembrane</keyword>
<feature type="region of interest" description="Disordered" evidence="27">
    <location>
        <begin position="1055"/>
        <end position="1159"/>
    </location>
</feature>
<evidence type="ECO:0000256" key="21">
    <source>
        <dbReference type="ARBA" id="ARBA00023123"/>
    </source>
</evidence>
<dbReference type="CDD" id="cd15860">
    <property type="entry name" value="SNARE_USE1"/>
    <property type="match status" value="1"/>
</dbReference>
<dbReference type="Gene3D" id="1.20.58.530">
    <property type="match status" value="1"/>
</dbReference>
<keyword evidence="7" id="KW-0343">GTPase activation</keyword>
<comment type="subcellular location">
    <subcellularLocation>
        <location evidence="2">Cytoplasm</location>
    </subcellularLocation>
    <subcellularLocation>
        <location evidence="1">Endoplasmic reticulum membrane</location>
        <topology evidence="1">Single-pass type IV membrane protein</topology>
    </subcellularLocation>
</comment>
<dbReference type="EMBL" id="JADDUC020000030">
    <property type="protein sequence ID" value="KAI1230509.1"/>
    <property type="molecule type" value="Genomic_DNA"/>
</dbReference>
<feature type="compositionally biased region" description="Basic residues" evidence="27">
    <location>
        <begin position="1324"/>
        <end position="1333"/>
    </location>
</feature>
<feature type="region of interest" description="Disordered" evidence="27">
    <location>
        <begin position="1476"/>
        <end position="1503"/>
    </location>
</feature>
<evidence type="ECO:0000256" key="11">
    <source>
        <dbReference type="ARBA" id="ARBA00022737"/>
    </source>
</evidence>
<dbReference type="PRINTS" id="PR00193">
    <property type="entry name" value="MYOSINHEAVY"/>
</dbReference>
<evidence type="ECO:0000256" key="16">
    <source>
        <dbReference type="ARBA" id="ARBA00022840"/>
    </source>
</evidence>
<feature type="compositionally biased region" description="Basic and acidic residues" evidence="27">
    <location>
        <begin position="1233"/>
        <end position="1248"/>
    </location>
</feature>
<evidence type="ECO:0000256" key="6">
    <source>
        <dbReference type="ARBA" id="ARBA00022448"/>
    </source>
</evidence>
<feature type="transmembrane region" description="Helical" evidence="28">
    <location>
        <begin position="2629"/>
        <end position="2646"/>
    </location>
</feature>
<feature type="compositionally biased region" description="Polar residues" evidence="27">
    <location>
        <begin position="1379"/>
        <end position="1388"/>
    </location>
</feature>
<dbReference type="InterPro" id="IPR028557">
    <property type="entry name" value="RhoGAP_myosin_IXB"/>
</dbReference>
<evidence type="ECO:0000256" key="26">
    <source>
        <dbReference type="SAM" id="Coils"/>
    </source>
</evidence>
<dbReference type="GO" id="GO:0005789">
    <property type="term" value="C:endoplasmic reticulum membrane"/>
    <property type="evidence" value="ECO:0007669"/>
    <property type="project" value="UniProtKB-SubCell"/>
</dbReference>
<protein>
    <recommendedName>
        <fullName evidence="5">Vesicle transport protein USE1</fullName>
    </recommendedName>
    <alternativeName>
        <fullName evidence="24">USE1-like protein</fullName>
    </alternativeName>
</protein>
<dbReference type="GO" id="GO:0007266">
    <property type="term" value="P:Rho protein signal transduction"/>
    <property type="evidence" value="ECO:0007669"/>
    <property type="project" value="InterPro"/>
</dbReference>
<feature type="compositionally biased region" description="Polar residues" evidence="27">
    <location>
        <begin position="1937"/>
        <end position="1952"/>
    </location>
</feature>
<dbReference type="GO" id="GO:0016192">
    <property type="term" value="P:vesicle-mediated transport"/>
    <property type="evidence" value="ECO:0007669"/>
    <property type="project" value="UniProtKB-KW"/>
</dbReference>
<evidence type="ECO:0000256" key="4">
    <source>
        <dbReference type="ARBA" id="ARBA00008314"/>
    </source>
</evidence>
<feature type="compositionally biased region" description="Basic and acidic residues" evidence="27">
    <location>
        <begin position="1298"/>
        <end position="1307"/>
    </location>
</feature>
<dbReference type="GO" id="GO:0030027">
    <property type="term" value="C:lamellipodium"/>
    <property type="evidence" value="ECO:0007669"/>
    <property type="project" value="TreeGrafter"/>
</dbReference>
<evidence type="ECO:0000256" key="20">
    <source>
        <dbReference type="ARBA" id="ARBA00023054"/>
    </source>
</evidence>
<feature type="binding site" evidence="25">
    <location>
        <begin position="249"/>
        <end position="256"/>
    </location>
    <ligand>
        <name>ATP</name>
        <dbReference type="ChEBI" id="CHEBI:30616"/>
    </ligand>
</feature>
<feature type="transmembrane region" description="Helical" evidence="28">
    <location>
        <begin position="2677"/>
        <end position="2702"/>
    </location>
</feature>
<dbReference type="FunFam" id="1.20.58.530:FF:000009">
    <property type="entry name" value="unconventional myosin-IXb isoform X1"/>
    <property type="match status" value="1"/>
</dbReference>
<dbReference type="InterPro" id="IPR036023">
    <property type="entry name" value="MYSc_Myo9"/>
</dbReference>
<feature type="compositionally biased region" description="Basic and acidic residues" evidence="27">
    <location>
        <begin position="1987"/>
        <end position="1999"/>
    </location>
</feature>
<feature type="region of interest" description="Disordered" evidence="27">
    <location>
        <begin position="1171"/>
        <end position="1268"/>
    </location>
</feature>
<evidence type="ECO:0000259" key="29">
    <source>
        <dbReference type="PROSITE" id="PS50081"/>
    </source>
</evidence>
<dbReference type="GO" id="GO:0016887">
    <property type="term" value="F:ATP hydrolysis activity"/>
    <property type="evidence" value="ECO:0007669"/>
    <property type="project" value="TreeGrafter"/>
</dbReference>
<evidence type="ECO:0000259" key="32">
    <source>
        <dbReference type="PROSITE" id="PS51456"/>
    </source>
</evidence>
<dbReference type="Gene3D" id="6.20.240.20">
    <property type="match status" value="1"/>
</dbReference>
<evidence type="ECO:0000313" key="35">
    <source>
        <dbReference type="Proteomes" id="UP000618051"/>
    </source>
</evidence>
<evidence type="ECO:0000256" key="2">
    <source>
        <dbReference type="ARBA" id="ARBA00004496"/>
    </source>
</evidence>
<feature type="compositionally biased region" description="Polar residues" evidence="27">
    <location>
        <begin position="1476"/>
        <end position="1489"/>
    </location>
</feature>
<dbReference type="Gene3D" id="3.30.60.20">
    <property type="match status" value="1"/>
</dbReference>
<dbReference type="InterPro" id="IPR046987">
    <property type="entry name" value="Myo9"/>
</dbReference>
<feature type="domain" description="Myosin motor" evidence="32">
    <location>
        <begin position="156"/>
        <end position="958"/>
    </location>
</feature>
<dbReference type="PROSITE" id="PS50096">
    <property type="entry name" value="IQ"/>
    <property type="match status" value="2"/>
</dbReference>
<dbReference type="InterPro" id="IPR046349">
    <property type="entry name" value="C1-like_sf"/>
</dbReference>
<dbReference type="GO" id="GO:0016459">
    <property type="term" value="C:myosin complex"/>
    <property type="evidence" value="ECO:0007669"/>
    <property type="project" value="UniProtKB-KW"/>
</dbReference>
<evidence type="ECO:0000256" key="18">
    <source>
        <dbReference type="ARBA" id="ARBA00022927"/>
    </source>
</evidence>
<feature type="compositionally biased region" description="Basic and acidic residues" evidence="27">
    <location>
        <begin position="1350"/>
        <end position="1366"/>
    </location>
</feature>
<dbReference type="FunFam" id="1.20.58.530:FF:000005">
    <property type="entry name" value="unconventional myosin-IXa isoform X1"/>
    <property type="match status" value="1"/>
</dbReference>
<keyword evidence="35" id="KW-1185">Reference proteome</keyword>
<feature type="compositionally biased region" description="Polar residues" evidence="27">
    <location>
        <begin position="1249"/>
        <end position="1264"/>
    </location>
</feature>
<reference evidence="34" key="3">
    <citation type="submission" date="2022-01" db="EMBL/GenBank/DDBJ databases">
        <authorList>
            <person name="Rubenstein D.R."/>
        </authorList>
    </citation>
    <scope>NUCLEOTIDE SEQUENCE</scope>
    <source>
        <strain evidence="34">SS15</strain>
        <tissue evidence="34">Liver</tissue>
    </source>
</reference>
<evidence type="ECO:0000256" key="22">
    <source>
        <dbReference type="ARBA" id="ARBA00023136"/>
    </source>
</evidence>
<dbReference type="GO" id="GO:0000146">
    <property type="term" value="F:microfilament motor activity"/>
    <property type="evidence" value="ECO:0007669"/>
    <property type="project" value="InterPro"/>
</dbReference>
<dbReference type="GO" id="GO:0030048">
    <property type="term" value="P:actin filament-based movement"/>
    <property type="evidence" value="ECO:0007669"/>
    <property type="project" value="InterPro"/>
</dbReference>
<dbReference type="PROSITE" id="PS00479">
    <property type="entry name" value="ZF_DAG_PE_1"/>
    <property type="match status" value="1"/>
</dbReference>
<dbReference type="Pfam" id="PF00788">
    <property type="entry name" value="RA"/>
    <property type="match status" value="1"/>
</dbReference>
<dbReference type="Proteomes" id="UP000618051">
    <property type="component" value="Unassembled WGS sequence"/>
</dbReference>
<dbReference type="PANTHER" id="PTHR46184:SF2">
    <property type="entry name" value="UNCONVENTIONAL MYOSIN-IXB"/>
    <property type="match status" value="1"/>
</dbReference>
<dbReference type="FunFam" id="1.10.10.820:FF:000003">
    <property type="entry name" value="unconventional myosin-IXa isoform X1"/>
    <property type="match status" value="1"/>
</dbReference>
<feature type="coiled-coil region" evidence="26">
    <location>
        <begin position="2537"/>
        <end position="2564"/>
    </location>
</feature>
<dbReference type="InterPro" id="IPR000198">
    <property type="entry name" value="RhoGAP_dom"/>
</dbReference>
<dbReference type="InterPro" id="IPR046989">
    <property type="entry name" value="RA_Myosin-IXb"/>
</dbReference>
<evidence type="ECO:0000256" key="12">
    <source>
        <dbReference type="ARBA" id="ARBA00022741"/>
    </source>
</evidence>
<dbReference type="SMART" id="SM00314">
    <property type="entry name" value="RA"/>
    <property type="match status" value="1"/>
</dbReference>
<comment type="similarity">
    <text evidence="3">Belongs to the USE1 family.</text>
</comment>
<dbReference type="CDD" id="cd04407">
    <property type="entry name" value="RhoGAP_myosin_IXB"/>
    <property type="match status" value="1"/>
</dbReference>
<keyword evidence="22 28" id="KW-0472">Membrane</keyword>
<feature type="region of interest" description="Disordered" evidence="27">
    <location>
        <begin position="1987"/>
        <end position="2019"/>
    </location>
</feature>
<keyword evidence="19 28" id="KW-1133">Transmembrane helix</keyword>
<dbReference type="Gene3D" id="1.10.10.820">
    <property type="match status" value="1"/>
</dbReference>
<evidence type="ECO:0000313" key="34">
    <source>
        <dbReference type="EMBL" id="KAI1230509.1"/>
    </source>
</evidence>
<dbReference type="GO" id="GO:0072673">
    <property type="term" value="P:lamellipodium morphogenesis"/>
    <property type="evidence" value="ECO:0007669"/>
    <property type="project" value="TreeGrafter"/>
</dbReference>
<gene>
    <name evidence="34" type="ORF">IHE44_0009969</name>
    <name evidence="33" type="ORF">IHE44_010024</name>
</gene>
<dbReference type="Pfam" id="PF00063">
    <property type="entry name" value="Myosin_head"/>
    <property type="match status" value="2"/>
</dbReference>
<dbReference type="PANTHER" id="PTHR46184">
    <property type="entry name" value="UNCONVENTIONAL MYOSIN-IXB-LIKE PROTEIN"/>
    <property type="match status" value="1"/>
</dbReference>
<dbReference type="GO" id="GO:0005096">
    <property type="term" value="F:GTPase activator activity"/>
    <property type="evidence" value="ECO:0007669"/>
    <property type="project" value="UniProtKB-KW"/>
</dbReference>